<protein>
    <submittedName>
        <fullName evidence="1">Uncharacterized protein</fullName>
    </submittedName>
</protein>
<dbReference type="EMBL" id="BFEA01000729">
    <property type="protein sequence ID" value="GBG89312.1"/>
    <property type="molecule type" value="Genomic_DNA"/>
</dbReference>
<dbReference type="AlphaFoldDB" id="A0A388M4A3"/>
<proteinExistence type="predicted"/>
<reference evidence="1 2" key="1">
    <citation type="journal article" date="2018" name="Cell">
        <title>The Chara Genome: Secondary Complexity and Implications for Plant Terrestrialization.</title>
        <authorList>
            <person name="Nishiyama T."/>
            <person name="Sakayama H."/>
            <person name="Vries J.D."/>
            <person name="Buschmann H."/>
            <person name="Saint-Marcoux D."/>
            <person name="Ullrich K.K."/>
            <person name="Haas F.B."/>
            <person name="Vanderstraeten L."/>
            <person name="Becker D."/>
            <person name="Lang D."/>
            <person name="Vosolsobe S."/>
            <person name="Rombauts S."/>
            <person name="Wilhelmsson P.K.I."/>
            <person name="Janitza P."/>
            <person name="Kern R."/>
            <person name="Heyl A."/>
            <person name="Rumpler F."/>
            <person name="Villalobos L.I.A.C."/>
            <person name="Clay J.M."/>
            <person name="Skokan R."/>
            <person name="Toyoda A."/>
            <person name="Suzuki Y."/>
            <person name="Kagoshima H."/>
            <person name="Schijlen E."/>
            <person name="Tajeshwar N."/>
            <person name="Catarino B."/>
            <person name="Hetherington A.J."/>
            <person name="Saltykova A."/>
            <person name="Bonnot C."/>
            <person name="Breuninger H."/>
            <person name="Symeonidi A."/>
            <person name="Radhakrishnan G.V."/>
            <person name="Van Nieuwerburgh F."/>
            <person name="Deforce D."/>
            <person name="Chang C."/>
            <person name="Karol K.G."/>
            <person name="Hedrich R."/>
            <person name="Ulvskov P."/>
            <person name="Glockner G."/>
            <person name="Delwiche C.F."/>
            <person name="Petrasek J."/>
            <person name="Van de Peer Y."/>
            <person name="Friml J."/>
            <person name="Beilby M."/>
            <person name="Dolan L."/>
            <person name="Kohara Y."/>
            <person name="Sugano S."/>
            <person name="Fujiyama A."/>
            <person name="Delaux P.-M."/>
            <person name="Quint M."/>
            <person name="TheiBen G."/>
            <person name="Hagemann M."/>
            <person name="Harholt J."/>
            <person name="Dunand C."/>
            <person name="Zachgo S."/>
            <person name="Langdale J."/>
            <person name="Maumus F."/>
            <person name="Straeten D.V.D."/>
            <person name="Gould S.B."/>
            <person name="Rensing S.A."/>
        </authorList>
    </citation>
    <scope>NUCLEOTIDE SEQUENCE [LARGE SCALE GENOMIC DNA]</scope>
    <source>
        <strain evidence="1 2">S276</strain>
    </source>
</reference>
<keyword evidence="2" id="KW-1185">Reference proteome</keyword>
<dbReference type="Proteomes" id="UP000265515">
    <property type="component" value="Unassembled WGS sequence"/>
</dbReference>
<evidence type="ECO:0000313" key="1">
    <source>
        <dbReference type="EMBL" id="GBG89312.1"/>
    </source>
</evidence>
<accession>A0A388M4A3</accession>
<comment type="caution">
    <text evidence="1">The sequence shown here is derived from an EMBL/GenBank/DDBJ whole genome shotgun (WGS) entry which is preliminary data.</text>
</comment>
<evidence type="ECO:0000313" key="2">
    <source>
        <dbReference type="Proteomes" id="UP000265515"/>
    </source>
</evidence>
<name>A0A388M4A3_CHABU</name>
<sequence length="304" mass="34050">MKRLSTFKLDYVPGVLVLDWKMSMYLLKGRRLRMLKICLWKRGIMIMALVRKGIVVKGIGRVMLINDWMFQSLLHDEYIALSNEEIVRMTFDLPYCPTDGTILEPFFVARIQSLMKRIIVGIASSAPPSATVCPLSLSAPSPANCQRLADYASPSNVGTPIVTASTVVSALPAAMFTPSPAPCVIPAPVSPSAQLHVRIGGLPEVTLSTFDIAVYESLASVGPKNVHAHLFYLDSSHRLQDITQAAEELYTDMNTWRSVDAAIHLDYHRQRQSRFQTFEDYRRKVLQQSSVRDMLREFRSTDGS</sequence>
<organism evidence="1 2">
    <name type="scientific">Chara braunii</name>
    <name type="common">Braun's stonewort</name>
    <dbReference type="NCBI Taxonomy" id="69332"/>
    <lineage>
        <taxon>Eukaryota</taxon>
        <taxon>Viridiplantae</taxon>
        <taxon>Streptophyta</taxon>
        <taxon>Charophyceae</taxon>
        <taxon>Charales</taxon>
        <taxon>Characeae</taxon>
        <taxon>Chara</taxon>
    </lineage>
</organism>
<gene>
    <name evidence="1" type="ORF">CBR_g49022</name>
</gene>
<dbReference type="Gramene" id="GBG89312">
    <property type="protein sequence ID" value="GBG89312"/>
    <property type="gene ID" value="CBR_g49022"/>
</dbReference>